<dbReference type="GO" id="GO:0005992">
    <property type="term" value="P:trehalose biosynthetic process"/>
    <property type="evidence" value="ECO:0007669"/>
    <property type="project" value="UniProtKB-UniPathway"/>
</dbReference>
<dbReference type="InterPro" id="IPR023214">
    <property type="entry name" value="HAD_sf"/>
</dbReference>
<gene>
    <name evidence="5" type="ORF">BE18_45980</name>
</gene>
<dbReference type="Pfam" id="PF02358">
    <property type="entry name" value="Trehalose_PPase"/>
    <property type="match status" value="1"/>
</dbReference>
<evidence type="ECO:0000313" key="6">
    <source>
        <dbReference type="Proteomes" id="UP000075515"/>
    </source>
</evidence>
<evidence type="ECO:0000256" key="2">
    <source>
        <dbReference type="ARBA" id="ARBA00008770"/>
    </source>
</evidence>
<dbReference type="EMBL" id="JEMC01002512">
    <property type="protein sequence ID" value="KYF86879.1"/>
    <property type="molecule type" value="Genomic_DNA"/>
</dbReference>
<name>A0A150S337_SORCE</name>
<evidence type="ECO:0000313" key="5">
    <source>
        <dbReference type="EMBL" id="KYF86879.1"/>
    </source>
</evidence>
<dbReference type="EC" id="3.1.3.12" evidence="4"/>
<dbReference type="InterPro" id="IPR036412">
    <property type="entry name" value="HAD-like_sf"/>
</dbReference>
<sequence>MDVSQLIERAAAAPSLLLATDFDGTISEIAAVSGGAVAERGAIEALQALSGAPGTTVAIVSGRTIHDLAARTAALGPAWRVGEHGAEIAAPGGALVYEAEAPAEALDALERDAEEIARRVPAFWVQRKRCSIALHWRLVSAEDRPAAFDAIEAWSDAARRKGLVVMKGRSIHEARDAAHDKGGALAFLLARLPPGTLVVYAGDDTTDEPAIAYARANGGVGVYIASAERPDAGVEPDLTLGDPGAWIALLKELAARRCDLASAALRPA</sequence>
<dbReference type="GO" id="GO:0046872">
    <property type="term" value="F:metal ion binding"/>
    <property type="evidence" value="ECO:0007669"/>
    <property type="project" value="UniProtKB-KW"/>
</dbReference>
<dbReference type="Gene3D" id="3.40.50.1000">
    <property type="entry name" value="HAD superfamily/HAD-like"/>
    <property type="match status" value="1"/>
</dbReference>
<dbReference type="InterPro" id="IPR003337">
    <property type="entry name" value="Trehalose_PPase"/>
</dbReference>
<dbReference type="GO" id="GO:0004805">
    <property type="term" value="F:trehalose-phosphatase activity"/>
    <property type="evidence" value="ECO:0007669"/>
    <property type="project" value="UniProtKB-EC"/>
</dbReference>
<proteinExistence type="inferred from homology"/>
<accession>A0A150S337</accession>
<dbReference type="SUPFAM" id="SSF56784">
    <property type="entry name" value="HAD-like"/>
    <property type="match status" value="1"/>
</dbReference>
<dbReference type="PANTHER" id="PTHR43768:SF3">
    <property type="entry name" value="TREHALOSE 6-PHOSPHATE PHOSPHATASE"/>
    <property type="match status" value="1"/>
</dbReference>
<dbReference type="NCBIfam" id="TIGR01484">
    <property type="entry name" value="HAD-SF-IIB"/>
    <property type="match status" value="1"/>
</dbReference>
<keyword evidence="4" id="KW-0460">Magnesium</keyword>
<comment type="catalytic activity">
    <reaction evidence="4">
        <text>alpha,alpha-trehalose 6-phosphate + H2O = alpha,alpha-trehalose + phosphate</text>
        <dbReference type="Rhea" id="RHEA:23420"/>
        <dbReference type="ChEBI" id="CHEBI:15377"/>
        <dbReference type="ChEBI" id="CHEBI:16551"/>
        <dbReference type="ChEBI" id="CHEBI:43474"/>
        <dbReference type="ChEBI" id="CHEBI:58429"/>
        <dbReference type="EC" id="3.1.3.12"/>
    </reaction>
</comment>
<evidence type="ECO:0000256" key="1">
    <source>
        <dbReference type="ARBA" id="ARBA00005199"/>
    </source>
</evidence>
<reference evidence="5 6" key="1">
    <citation type="submission" date="2014-02" db="EMBL/GenBank/DDBJ databases">
        <title>The small core and large imbalanced accessory genome model reveals a collaborative survival strategy of Sorangium cellulosum strains in nature.</title>
        <authorList>
            <person name="Han K."/>
            <person name="Peng R."/>
            <person name="Blom J."/>
            <person name="Li Y.-Z."/>
        </authorList>
    </citation>
    <scope>NUCLEOTIDE SEQUENCE [LARGE SCALE GENOMIC DNA]</scope>
    <source>
        <strain evidence="5 6">So0149</strain>
    </source>
</reference>
<keyword evidence="4" id="KW-0479">Metal-binding</keyword>
<dbReference type="InterPro" id="IPR006379">
    <property type="entry name" value="HAD-SF_hydro_IIB"/>
</dbReference>
<comment type="function">
    <text evidence="4">Removes the phosphate from trehalose 6-phosphate to produce free trehalose.</text>
</comment>
<protein>
    <recommendedName>
        <fullName evidence="4">Trehalose 6-phosphate phosphatase</fullName>
        <ecNumber evidence="4">3.1.3.12</ecNumber>
    </recommendedName>
</protein>
<evidence type="ECO:0000256" key="4">
    <source>
        <dbReference type="RuleBase" id="RU361117"/>
    </source>
</evidence>
<dbReference type="InterPro" id="IPR044651">
    <property type="entry name" value="OTSB-like"/>
</dbReference>
<organism evidence="5 6">
    <name type="scientific">Sorangium cellulosum</name>
    <name type="common">Polyangium cellulosum</name>
    <dbReference type="NCBI Taxonomy" id="56"/>
    <lineage>
        <taxon>Bacteria</taxon>
        <taxon>Pseudomonadati</taxon>
        <taxon>Myxococcota</taxon>
        <taxon>Polyangia</taxon>
        <taxon>Polyangiales</taxon>
        <taxon>Polyangiaceae</taxon>
        <taxon>Sorangium</taxon>
    </lineage>
</organism>
<comment type="similarity">
    <text evidence="2 4">Belongs to the trehalose phosphatase family.</text>
</comment>
<dbReference type="NCBIfam" id="TIGR00685">
    <property type="entry name" value="T6PP"/>
    <property type="match status" value="1"/>
</dbReference>
<comment type="pathway">
    <text evidence="1 4">Glycan biosynthesis; trehalose biosynthesis.</text>
</comment>
<comment type="caution">
    <text evidence="5">The sequence shown here is derived from an EMBL/GenBank/DDBJ whole genome shotgun (WGS) entry which is preliminary data.</text>
</comment>
<dbReference type="Proteomes" id="UP000075515">
    <property type="component" value="Unassembled WGS sequence"/>
</dbReference>
<dbReference type="AlphaFoldDB" id="A0A150S337"/>
<keyword evidence="3 4" id="KW-0378">Hydrolase</keyword>
<dbReference type="Gene3D" id="3.30.70.1020">
    <property type="entry name" value="Trehalose-6-phosphate phosphatase related protein, domain 2"/>
    <property type="match status" value="1"/>
</dbReference>
<comment type="cofactor">
    <cofactor evidence="4">
        <name>Mg(2+)</name>
        <dbReference type="ChEBI" id="CHEBI:18420"/>
    </cofactor>
</comment>
<evidence type="ECO:0000256" key="3">
    <source>
        <dbReference type="ARBA" id="ARBA00022801"/>
    </source>
</evidence>
<dbReference type="PANTHER" id="PTHR43768">
    <property type="entry name" value="TREHALOSE 6-PHOSPHATE PHOSPHATASE"/>
    <property type="match status" value="1"/>
</dbReference>
<dbReference type="UniPathway" id="UPA00299"/>